<accession>A0A6S6QT11</accession>
<reference evidence="1 2" key="1">
    <citation type="journal article" date="2016" name="Int. J. Syst. Evol. Microbiol.">
        <title>Descriptions of Anaerotaenia torta gen. nov., sp. nov. and Anaerocolumna cellulosilytica gen. nov., sp. nov. isolated from a methanogenic reactor of cattle waste.</title>
        <authorList>
            <person name="Uek A."/>
            <person name="Ohtaki Y."/>
            <person name="Kaku N."/>
            <person name="Ueki K."/>
        </authorList>
    </citation>
    <scope>NUCLEOTIDE SEQUENCE [LARGE SCALE GENOMIC DNA]</scope>
    <source>
        <strain evidence="1 2">SN021</strain>
    </source>
</reference>
<keyword evidence="2" id="KW-1185">Reference proteome</keyword>
<evidence type="ECO:0000313" key="1">
    <source>
        <dbReference type="EMBL" id="BCJ94483.1"/>
    </source>
</evidence>
<sequence>MDKNVEFLEYIYQNTQMGLDTISQLLDIAEDESFKQLLEDQYKEYKVIFDAAEEKLKQHNTEGKDISPYKKVSAYIMINVKTLTDKTAAHIAEMLIQGSIMGVIDIIKNLKKYTDVKEDISLLGRQLLKTEESNVEQCKRFL</sequence>
<name>A0A6S6QT11_9FIRM</name>
<gene>
    <name evidence="1" type="ORF">acsn021_20520</name>
</gene>
<organism evidence="1 2">
    <name type="scientific">Anaerocolumna cellulosilytica</name>
    <dbReference type="NCBI Taxonomy" id="433286"/>
    <lineage>
        <taxon>Bacteria</taxon>
        <taxon>Bacillati</taxon>
        <taxon>Bacillota</taxon>
        <taxon>Clostridia</taxon>
        <taxon>Lachnospirales</taxon>
        <taxon>Lachnospiraceae</taxon>
        <taxon>Anaerocolumna</taxon>
    </lineage>
</organism>
<dbReference type="Proteomes" id="UP000515561">
    <property type="component" value="Chromosome"/>
</dbReference>
<dbReference type="KEGG" id="acel:acsn021_20520"/>
<protein>
    <submittedName>
        <fullName evidence="1">Uncharacterized protein</fullName>
    </submittedName>
</protein>
<proteinExistence type="predicted"/>
<dbReference type="RefSeq" id="WP_184093287.1">
    <property type="nucleotide sequence ID" value="NZ_AP023367.1"/>
</dbReference>
<evidence type="ECO:0000313" key="2">
    <source>
        <dbReference type="Proteomes" id="UP000515561"/>
    </source>
</evidence>
<dbReference type="AlphaFoldDB" id="A0A6S6QT11"/>
<dbReference type="EMBL" id="AP023367">
    <property type="protein sequence ID" value="BCJ94483.1"/>
    <property type="molecule type" value="Genomic_DNA"/>
</dbReference>